<sequence length="244" mass="27672">MDGRFQAFTEGGLFQIDGSTPNYQLVQSMVAISQLIRIETVRNDKNIPYEGQFWVCSFTFSAEVPLYAFSTDPGVGISIWDSYSNDGRTYTVRLITETQATVRFFVFSNVPPVDHGFGLQVFNERSQLIADALTPFYRVLDVVQDVYMNGTGWTVEGAPSPQWQQRLYDRPVLISGMWPAHFIWGSSNSNQRLWDILEISAVRVSGGNVSWGTLLYNGGRHPNVATFRECWYYRFMVLDGTGII</sequence>
<name>A0A0E1WAB5_BURPE</name>
<dbReference type="AlphaFoldDB" id="A0A0E1WAB5"/>
<organism evidence="1">
    <name type="scientific">Burkholderia pseudomallei 1710a</name>
    <dbReference type="NCBI Taxonomy" id="320371"/>
    <lineage>
        <taxon>Bacteria</taxon>
        <taxon>Pseudomonadati</taxon>
        <taxon>Pseudomonadota</taxon>
        <taxon>Betaproteobacteria</taxon>
        <taxon>Burkholderiales</taxon>
        <taxon>Burkholderiaceae</taxon>
        <taxon>Burkholderia</taxon>
        <taxon>pseudomallei group</taxon>
    </lineage>
</organism>
<proteinExistence type="predicted"/>
<dbReference type="HOGENOM" id="CLU_1131926_0_0_4"/>
<accession>A0A0E1WAB5</accession>
<reference evidence="1" key="1">
    <citation type="submission" date="2009-05" db="EMBL/GenBank/DDBJ databases">
        <authorList>
            <person name="Harkins D.M."/>
            <person name="DeShazer D."/>
            <person name="Woods D.E."/>
            <person name="Brinkac L.M."/>
            <person name="Brown K.A."/>
            <person name="Hung G.C."/>
            <person name="Tuanyok A."/>
            <person name="Zhang B."/>
            <person name="Nierman W.C."/>
        </authorList>
    </citation>
    <scope>NUCLEOTIDE SEQUENCE [LARGE SCALE GENOMIC DNA]</scope>
    <source>
        <strain evidence="1">1710a</strain>
    </source>
</reference>
<gene>
    <name evidence="1" type="ORF">BURPS1710A_1940</name>
</gene>
<dbReference type="EMBL" id="CM000832">
    <property type="protein sequence ID" value="EET10153.1"/>
    <property type="molecule type" value="Genomic_DNA"/>
</dbReference>
<dbReference type="RefSeq" id="WP_004526683.1">
    <property type="nucleotide sequence ID" value="NZ_CM000832.1"/>
</dbReference>
<evidence type="ECO:0000313" key="1">
    <source>
        <dbReference type="EMBL" id="EET10153.1"/>
    </source>
</evidence>
<dbReference type="Proteomes" id="UP000001812">
    <property type="component" value="Chromosome I"/>
</dbReference>
<protein>
    <submittedName>
        <fullName evidence="1">Gp22</fullName>
    </submittedName>
</protein>